<dbReference type="InterPro" id="IPR015424">
    <property type="entry name" value="PyrdxlP-dep_Trfase"/>
</dbReference>
<dbReference type="SUPFAM" id="SSF53383">
    <property type="entry name" value="PLP-dependent transferases"/>
    <property type="match status" value="1"/>
</dbReference>
<dbReference type="Pfam" id="PF00155">
    <property type="entry name" value="Aminotran_1_2"/>
    <property type="match status" value="1"/>
</dbReference>
<dbReference type="PANTHER" id="PTHR42790">
    <property type="entry name" value="AMINOTRANSFERASE"/>
    <property type="match status" value="1"/>
</dbReference>
<dbReference type="InterPro" id="IPR050859">
    <property type="entry name" value="Class-I_PLP-dep_aminotransf"/>
</dbReference>
<dbReference type="Gene3D" id="3.90.1150.10">
    <property type="entry name" value="Aspartate Aminotransferase, domain 1"/>
    <property type="match status" value="1"/>
</dbReference>
<sequence length="415" mass="46726">MLDLEKLYSESAKIMKASVIRELLKLTRVPGIISFAGGLPAPETFPTEKIKEITSTVIDREGPLMMQYGPTEGSPGLKEELIKYIKNDVTDYDFKQENFLITTASQQALDLLGKAFINPGDTIVVGLPSYLGALQAFNAYRTRFIGIPVDNDGMVPEILEKNLGELKAAGKPLPKFIYTIPDFQNPAGITYTYERRKAILEIAYKYDIPVIEDSPYRELRYTGEKVESMLSMDKKGYVIAMFTFSKTMIPGFRLGWVVAKNPEIIQKLVIIKQGVDLCTPPFTQAIATEFLKRGYLETQVKANVAFYKQKQRAMLNCLDQYMPKLEGLSWTKPEGGMFLWLTLPKGMNADEMLYQAVEEKVAYVIGSAFFCNGEGKNTMRINFSYPTLENIDVGIKKLARVISEFAEKNKEKAAH</sequence>
<dbReference type="FunFam" id="3.40.640.10:FF:000053">
    <property type="entry name" value="Aminotransferase, class I"/>
    <property type="match status" value="1"/>
</dbReference>
<name>A0A2N5Z9J7_MUIH1</name>
<keyword evidence="6" id="KW-0663">Pyridoxal phosphate</keyword>
<keyword evidence="4 8" id="KW-0032">Aminotransferase</keyword>
<evidence type="ECO:0000256" key="4">
    <source>
        <dbReference type="ARBA" id="ARBA00022576"/>
    </source>
</evidence>
<dbReference type="Gene3D" id="3.40.640.10">
    <property type="entry name" value="Type I PLP-dependent aspartate aminotransferase-like (Major domain)"/>
    <property type="match status" value="1"/>
</dbReference>
<dbReference type="GO" id="GO:1901605">
    <property type="term" value="P:alpha-amino acid metabolic process"/>
    <property type="evidence" value="ECO:0007669"/>
    <property type="project" value="TreeGrafter"/>
</dbReference>
<evidence type="ECO:0000256" key="2">
    <source>
        <dbReference type="ARBA" id="ARBA00007441"/>
    </source>
</evidence>
<keyword evidence="5 8" id="KW-0808">Transferase</keyword>
<evidence type="ECO:0000259" key="7">
    <source>
        <dbReference type="Pfam" id="PF00155"/>
    </source>
</evidence>
<dbReference type="AlphaFoldDB" id="A0A2N5Z9J7"/>
<dbReference type="CDD" id="cd00609">
    <property type="entry name" value="AAT_like"/>
    <property type="match status" value="1"/>
</dbReference>
<organism evidence="8 9">
    <name type="scientific">Muiribacterium halophilum</name>
    <dbReference type="NCBI Taxonomy" id="2053465"/>
    <lineage>
        <taxon>Bacteria</taxon>
        <taxon>Candidatus Muiribacteriota</taxon>
        <taxon>Candidatus Muiribacteriia</taxon>
        <taxon>Candidatus Muiribacteriales</taxon>
        <taxon>Candidatus Muiribacteriaceae</taxon>
        <taxon>Candidatus Muiribacterium</taxon>
    </lineage>
</organism>
<evidence type="ECO:0000256" key="6">
    <source>
        <dbReference type="ARBA" id="ARBA00022898"/>
    </source>
</evidence>
<comment type="subunit">
    <text evidence="3">Homodimer.</text>
</comment>
<protein>
    <submittedName>
        <fullName evidence="8">Aminotransferase</fullName>
    </submittedName>
</protein>
<gene>
    <name evidence="8" type="ORF">C0601_13230</name>
</gene>
<reference evidence="8 9" key="1">
    <citation type="submission" date="2017-11" db="EMBL/GenBank/DDBJ databases">
        <title>Genome-resolved metagenomics identifies genetic mobility, metabolic interactions, and unexpected diversity in perchlorate-reducing communities.</title>
        <authorList>
            <person name="Barnum T.P."/>
            <person name="Figueroa I.A."/>
            <person name="Carlstrom C.I."/>
            <person name="Lucas L.N."/>
            <person name="Engelbrektson A.L."/>
            <person name="Coates J.D."/>
        </authorList>
    </citation>
    <scope>NUCLEOTIDE SEQUENCE [LARGE SCALE GENOMIC DNA]</scope>
    <source>
        <strain evidence="8">BM706</strain>
    </source>
</reference>
<evidence type="ECO:0000256" key="5">
    <source>
        <dbReference type="ARBA" id="ARBA00022679"/>
    </source>
</evidence>
<dbReference type="InterPro" id="IPR015422">
    <property type="entry name" value="PyrdxlP-dep_Trfase_small"/>
</dbReference>
<comment type="caution">
    <text evidence="8">The sequence shown here is derived from an EMBL/GenBank/DDBJ whole genome shotgun (WGS) entry which is preliminary data.</text>
</comment>
<dbReference type="InterPro" id="IPR004839">
    <property type="entry name" value="Aminotransferase_I/II_large"/>
</dbReference>
<dbReference type="GO" id="GO:0030170">
    <property type="term" value="F:pyridoxal phosphate binding"/>
    <property type="evidence" value="ECO:0007669"/>
    <property type="project" value="InterPro"/>
</dbReference>
<comment type="cofactor">
    <cofactor evidence="1">
        <name>pyridoxal 5'-phosphate</name>
        <dbReference type="ChEBI" id="CHEBI:597326"/>
    </cofactor>
</comment>
<evidence type="ECO:0000256" key="3">
    <source>
        <dbReference type="ARBA" id="ARBA00011738"/>
    </source>
</evidence>
<comment type="similarity">
    <text evidence="2">Belongs to the class-I pyridoxal-phosphate-dependent aminotransferase family.</text>
</comment>
<feature type="domain" description="Aminotransferase class I/classII large" evidence="7">
    <location>
        <begin position="49"/>
        <end position="398"/>
    </location>
</feature>
<evidence type="ECO:0000313" key="8">
    <source>
        <dbReference type="EMBL" id="PLX15337.1"/>
    </source>
</evidence>
<dbReference type="Proteomes" id="UP000234857">
    <property type="component" value="Unassembled WGS sequence"/>
</dbReference>
<dbReference type="InterPro" id="IPR015421">
    <property type="entry name" value="PyrdxlP-dep_Trfase_major"/>
</dbReference>
<accession>A0A2N5Z9J7</accession>
<proteinExistence type="inferred from homology"/>
<dbReference type="PANTHER" id="PTHR42790:SF19">
    <property type="entry name" value="KYNURENINE_ALPHA-AMINOADIPATE AMINOTRANSFERASE, MITOCHONDRIAL"/>
    <property type="match status" value="1"/>
</dbReference>
<evidence type="ECO:0000313" key="9">
    <source>
        <dbReference type="Proteomes" id="UP000234857"/>
    </source>
</evidence>
<dbReference type="GO" id="GO:0008483">
    <property type="term" value="F:transaminase activity"/>
    <property type="evidence" value="ECO:0007669"/>
    <property type="project" value="UniProtKB-KW"/>
</dbReference>
<dbReference type="EMBL" id="PKTG01000141">
    <property type="protein sequence ID" value="PLX15337.1"/>
    <property type="molecule type" value="Genomic_DNA"/>
</dbReference>
<evidence type="ECO:0000256" key="1">
    <source>
        <dbReference type="ARBA" id="ARBA00001933"/>
    </source>
</evidence>